<keyword evidence="2" id="KW-1185">Reference proteome</keyword>
<dbReference type="RefSeq" id="WP_394844872.1">
    <property type="nucleotide sequence ID" value="NZ_CP089982.1"/>
</dbReference>
<gene>
    <name evidence="1" type="ORF">LZC95_48470</name>
</gene>
<protein>
    <submittedName>
        <fullName evidence="1">Uncharacterized protein</fullName>
    </submittedName>
</protein>
<evidence type="ECO:0000313" key="1">
    <source>
        <dbReference type="EMBL" id="WXA94270.1"/>
    </source>
</evidence>
<accession>A0ABZ2K9M5</accession>
<name>A0ABZ2K9M5_9BACT</name>
<dbReference type="EMBL" id="CP089982">
    <property type="protein sequence ID" value="WXA94270.1"/>
    <property type="molecule type" value="Genomic_DNA"/>
</dbReference>
<proteinExistence type="predicted"/>
<evidence type="ECO:0000313" key="2">
    <source>
        <dbReference type="Proteomes" id="UP001379533"/>
    </source>
</evidence>
<sequence length="281" mass="31063">MWIALGVVVALIVAFFVARSLMLGKMDSDYEKNKFVPVRQWAWEMQLSDAEEAAVMQGLEAFQNSGRSLYINHDEGIITLYEPTVIISLFLFGTRFRALGPNALANPAAAVKHVFDGLLAREEPGVLFLQPNWYPEEVDGMDNNQFTEEVRKVLESGSVAGLPGFDGWYSDENFGEIKLRILDQPSEAMHALRAADKYQEAEYAKSYAVNTMVIDLARVLARYRALRAARSDLAPPAALRIVLVDALSHSAPGIMWSKVTASPLQQAIVLASAEGRSTLQV</sequence>
<reference evidence="1 2" key="1">
    <citation type="submission" date="2021-12" db="EMBL/GenBank/DDBJ databases">
        <title>Discovery of the Pendulisporaceae a myxobacterial family with distinct sporulation behavior and unique specialized metabolism.</title>
        <authorList>
            <person name="Garcia R."/>
            <person name="Popoff A."/>
            <person name="Bader C.D."/>
            <person name="Loehr J."/>
            <person name="Walesch S."/>
            <person name="Walt C."/>
            <person name="Boldt J."/>
            <person name="Bunk B."/>
            <person name="Haeckl F.J.F.P.J."/>
            <person name="Gunesch A.P."/>
            <person name="Birkelbach J."/>
            <person name="Nuebel U."/>
            <person name="Pietschmann T."/>
            <person name="Bach T."/>
            <person name="Mueller R."/>
        </authorList>
    </citation>
    <scope>NUCLEOTIDE SEQUENCE [LARGE SCALE GENOMIC DNA]</scope>
    <source>
        <strain evidence="1 2">MSr12523</strain>
    </source>
</reference>
<dbReference type="Proteomes" id="UP001379533">
    <property type="component" value="Chromosome"/>
</dbReference>
<organism evidence="1 2">
    <name type="scientific">Pendulispora brunnea</name>
    <dbReference type="NCBI Taxonomy" id="2905690"/>
    <lineage>
        <taxon>Bacteria</taxon>
        <taxon>Pseudomonadati</taxon>
        <taxon>Myxococcota</taxon>
        <taxon>Myxococcia</taxon>
        <taxon>Myxococcales</taxon>
        <taxon>Sorangiineae</taxon>
        <taxon>Pendulisporaceae</taxon>
        <taxon>Pendulispora</taxon>
    </lineage>
</organism>